<reference evidence="8 9" key="1">
    <citation type="submission" date="2017-03" db="EMBL/GenBank/DDBJ databases">
        <title>Genomes of endolithic fungi from Antarctica.</title>
        <authorList>
            <person name="Coleine C."/>
            <person name="Masonjones S."/>
            <person name="Stajich J.E."/>
        </authorList>
    </citation>
    <scope>NUCLEOTIDE SEQUENCE [LARGE SCALE GENOMIC DNA]</scope>
    <source>
        <strain evidence="8 9">CCFEE 6315</strain>
    </source>
</reference>
<dbReference type="GO" id="GO:0032040">
    <property type="term" value="C:small-subunit processome"/>
    <property type="evidence" value="ECO:0007669"/>
    <property type="project" value="UniProtKB-UniRule"/>
</dbReference>
<feature type="compositionally biased region" description="Basic and acidic residues" evidence="7">
    <location>
        <begin position="12"/>
        <end position="21"/>
    </location>
</feature>
<feature type="compositionally biased region" description="Acidic residues" evidence="7">
    <location>
        <begin position="179"/>
        <end position="188"/>
    </location>
</feature>
<dbReference type="Proteomes" id="UP000308549">
    <property type="component" value="Unassembled WGS sequence"/>
</dbReference>
<evidence type="ECO:0000256" key="7">
    <source>
        <dbReference type="SAM" id="MobiDB-lite"/>
    </source>
</evidence>
<evidence type="ECO:0000256" key="1">
    <source>
        <dbReference type="ARBA" id="ARBA00004099"/>
    </source>
</evidence>
<protein>
    <recommendedName>
        <fullName evidence="6">U3 small nucleolar RNA-associated protein 11</fullName>
        <shortName evidence="6">U3 snoRNA-associated protein 11</shortName>
    </recommendedName>
</protein>
<organism evidence="8 9">
    <name type="scientific">Salinomyces thailandicus</name>
    <dbReference type="NCBI Taxonomy" id="706561"/>
    <lineage>
        <taxon>Eukaryota</taxon>
        <taxon>Fungi</taxon>
        <taxon>Dikarya</taxon>
        <taxon>Ascomycota</taxon>
        <taxon>Pezizomycotina</taxon>
        <taxon>Dothideomycetes</taxon>
        <taxon>Dothideomycetidae</taxon>
        <taxon>Mycosphaerellales</taxon>
        <taxon>Teratosphaeriaceae</taxon>
        <taxon>Salinomyces</taxon>
    </lineage>
</organism>
<comment type="caution">
    <text evidence="8">The sequence shown here is derived from an EMBL/GenBank/DDBJ whole genome shotgun (WGS) entry which is preliminary data.</text>
</comment>
<comment type="function">
    <text evidence="1 6">Involved in nucleolar processing of pre-18S ribosomal RNA.</text>
</comment>
<feature type="compositionally biased region" description="Basic residues" evidence="7">
    <location>
        <begin position="249"/>
        <end position="258"/>
    </location>
</feature>
<comment type="subcellular location">
    <subcellularLocation>
        <location evidence="2 6">Nucleus</location>
        <location evidence="2 6">Nucleolus</location>
    </subcellularLocation>
</comment>
<dbReference type="AlphaFoldDB" id="A0A4U0UCA9"/>
<dbReference type="InterPro" id="IPR007144">
    <property type="entry name" value="SSU_processome_Utp11"/>
</dbReference>
<feature type="region of interest" description="Disordered" evidence="7">
    <location>
        <begin position="71"/>
        <end position="92"/>
    </location>
</feature>
<feature type="region of interest" description="Disordered" evidence="7">
    <location>
        <begin position="1"/>
        <end position="21"/>
    </location>
</feature>
<evidence type="ECO:0000256" key="3">
    <source>
        <dbReference type="ARBA" id="ARBA00008105"/>
    </source>
</evidence>
<gene>
    <name evidence="8" type="ORF">B0A50_00673</name>
</gene>
<dbReference type="PIRSF" id="PIRSF015952">
    <property type="entry name" value="U3snoRNP11"/>
    <property type="match status" value="1"/>
</dbReference>
<proteinExistence type="inferred from homology"/>
<evidence type="ECO:0000256" key="5">
    <source>
        <dbReference type="ARBA" id="ARBA00023242"/>
    </source>
</evidence>
<dbReference type="PANTHER" id="PTHR12838:SF0">
    <property type="entry name" value="U3 SMALL NUCLEOLAR RNA-ASSOCIATED PROTEIN 11-RELATED"/>
    <property type="match status" value="1"/>
</dbReference>
<evidence type="ECO:0000256" key="2">
    <source>
        <dbReference type="ARBA" id="ARBA00004604"/>
    </source>
</evidence>
<feature type="region of interest" description="Disordered" evidence="7">
    <location>
        <begin position="233"/>
        <end position="258"/>
    </location>
</feature>
<evidence type="ECO:0000256" key="6">
    <source>
        <dbReference type="PIRNR" id="PIRNR015952"/>
    </source>
</evidence>
<dbReference type="GO" id="GO:0006364">
    <property type="term" value="P:rRNA processing"/>
    <property type="evidence" value="ECO:0007669"/>
    <property type="project" value="UniProtKB-UniRule"/>
</dbReference>
<keyword evidence="4 6" id="KW-0698">rRNA processing</keyword>
<dbReference type="Pfam" id="PF03998">
    <property type="entry name" value="Utp11"/>
    <property type="match status" value="1"/>
</dbReference>
<comment type="subunit">
    <text evidence="6">Component of the ribosomal small subunit (SSU) processome.</text>
</comment>
<evidence type="ECO:0000313" key="8">
    <source>
        <dbReference type="EMBL" id="TKA33120.1"/>
    </source>
</evidence>
<feature type="compositionally biased region" description="Basic residues" evidence="7">
    <location>
        <begin position="1"/>
        <end position="11"/>
    </location>
</feature>
<name>A0A4U0UCA9_9PEZI</name>
<feature type="region of interest" description="Disordered" evidence="7">
    <location>
        <begin position="143"/>
        <end position="221"/>
    </location>
</feature>
<comment type="similarity">
    <text evidence="3 6">Belongs to the UTP11 family.</text>
</comment>
<dbReference type="OrthoDB" id="29058at2759"/>
<accession>A0A4U0UCA9</accession>
<sequence>MRNAVQRRNHKERAQPLERKKWGLLEKHKDYSKRAADHNLKKRKIKALQQKAGERNEDEFYFGMVNASTSKGVKRAKRGEENSGGGGKALTDEVVRLMKTQDEGYLRTMLQSTRKDRERVEEEVLRGEVGVRVKVPEADDRRLVFDEDGEAPAGSEGMVDDGLLPEMDDLDGFHFENEQVSEESESEPENLSKEERAARRRRKHGFRVKERQLQGLQNREAKLSSALRQVEEQRARMSGTVGGVNKSGIKFKARQRKR</sequence>
<keyword evidence="5 6" id="KW-0539">Nucleus</keyword>
<dbReference type="EMBL" id="NAJL01000003">
    <property type="protein sequence ID" value="TKA33120.1"/>
    <property type="molecule type" value="Genomic_DNA"/>
</dbReference>
<evidence type="ECO:0000256" key="4">
    <source>
        <dbReference type="ARBA" id="ARBA00022552"/>
    </source>
</evidence>
<dbReference type="PANTHER" id="PTHR12838">
    <property type="entry name" value="U3 SMALL NUCLEOLAR RNA-ASSOCIATED PROTEIN 11"/>
    <property type="match status" value="1"/>
</dbReference>
<evidence type="ECO:0000313" key="9">
    <source>
        <dbReference type="Proteomes" id="UP000308549"/>
    </source>
</evidence>
<keyword evidence="9" id="KW-1185">Reference proteome</keyword>